<keyword evidence="2" id="KW-1185">Reference proteome</keyword>
<accession>A0A443NC97</accession>
<proteinExistence type="predicted"/>
<name>A0A443NC97_9MAGN</name>
<dbReference type="Proteomes" id="UP000283530">
    <property type="component" value="Unassembled WGS sequence"/>
</dbReference>
<organism evidence="1 2">
    <name type="scientific">Cinnamomum micranthum f. kanehirae</name>
    <dbReference type="NCBI Taxonomy" id="337451"/>
    <lineage>
        <taxon>Eukaryota</taxon>
        <taxon>Viridiplantae</taxon>
        <taxon>Streptophyta</taxon>
        <taxon>Embryophyta</taxon>
        <taxon>Tracheophyta</taxon>
        <taxon>Spermatophyta</taxon>
        <taxon>Magnoliopsida</taxon>
        <taxon>Magnoliidae</taxon>
        <taxon>Laurales</taxon>
        <taxon>Lauraceae</taxon>
        <taxon>Cinnamomum</taxon>
    </lineage>
</organism>
<reference evidence="1 2" key="1">
    <citation type="journal article" date="2019" name="Nat. Plants">
        <title>Stout camphor tree genome fills gaps in understanding of flowering plant genome evolution.</title>
        <authorList>
            <person name="Chaw S.M."/>
            <person name="Liu Y.C."/>
            <person name="Wu Y.W."/>
            <person name="Wang H.Y."/>
            <person name="Lin C.I."/>
            <person name="Wu C.S."/>
            <person name="Ke H.M."/>
            <person name="Chang L.Y."/>
            <person name="Hsu C.Y."/>
            <person name="Yang H.T."/>
            <person name="Sudianto E."/>
            <person name="Hsu M.H."/>
            <person name="Wu K.P."/>
            <person name="Wang L.N."/>
            <person name="Leebens-Mack J.H."/>
            <person name="Tsai I.J."/>
        </authorList>
    </citation>
    <scope>NUCLEOTIDE SEQUENCE [LARGE SCALE GENOMIC DNA]</scope>
    <source>
        <strain evidence="2">cv. Chaw 1501</strain>
        <tissue evidence="1">Young leaves</tissue>
    </source>
</reference>
<dbReference type="STRING" id="337451.A0A443NC97"/>
<evidence type="ECO:0000313" key="2">
    <source>
        <dbReference type="Proteomes" id="UP000283530"/>
    </source>
</evidence>
<gene>
    <name evidence="1" type="ORF">CKAN_00457600</name>
</gene>
<dbReference type="AlphaFoldDB" id="A0A443NC97"/>
<dbReference type="OrthoDB" id="340259at2759"/>
<protein>
    <submittedName>
        <fullName evidence="1">THO complex subunit 3</fullName>
    </submittedName>
</protein>
<evidence type="ECO:0000313" key="1">
    <source>
        <dbReference type="EMBL" id="RWR76154.1"/>
    </source>
</evidence>
<comment type="caution">
    <text evidence="1">The sequence shown here is derived from an EMBL/GenBank/DDBJ whole genome shotgun (WGS) entry which is preliminary data.</text>
</comment>
<dbReference type="EMBL" id="QPKB01000002">
    <property type="protein sequence ID" value="RWR76154.1"/>
    <property type="molecule type" value="Genomic_DNA"/>
</dbReference>
<sequence length="84" mass="9936">MEKACRALRECTLFPKRRINDDELTILDVRKFKPIVKRKFNYEVHVNNMKFYPTLGNIIHILYLQCNTMNGGIKIKIVAQINLQ</sequence>